<dbReference type="InterPro" id="IPR005502">
    <property type="entry name" value="Ribosyl_crysJ1"/>
</dbReference>
<feature type="binding site" evidence="1">
    <location>
        <position position="52"/>
    </location>
    <ligand>
        <name>Mg(2+)</name>
        <dbReference type="ChEBI" id="CHEBI:18420"/>
        <label>1</label>
    </ligand>
</feature>
<dbReference type="KEGG" id="xyl:ET495_05555"/>
<sequence length="333" mass="34464">MTPPLRKRIHGAVIGQAIGDALGAPTEGMTRAQIRERWGRVSGFLAADPAGTDDTEYAALTALTLLKYGTDLTSADVAREWHDALVDQATPFDGGGFSEMEAIHNLERGLRPPASGTDGHEQWSDGSAMRVAPIGAYAAGDPGLAARLAAVDAAVSHARDGIWCGQAIAAATAVAIEADGWSQVVEAAVAATPADSWSRRMLVRAVDIAQGSGSDEERLDELERRISLSHYPWADTAPEATALALGVFAVAEGGYVDSVLGGVNIGRDADTIAAMAGALAGALHGVDAIPGEWTRRLGPLRGSCVAAMAGVDLGDLADRISDAVETRRATKHA</sequence>
<evidence type="ECO:0000313" key="2">
    <source>
        <dbReference type="EMBL" id="QAY62809.1"/>
    </source>
</evidence>
<dbReference type="Proteomes" id="UP000291758">
    <property type="component" value="Chromosome"/>
</dbReference>
<feature type="binding site" evidence="1">
    <location>
        <position position="270"/>
    </location>
    <ligand>
        <name>Mg(2+)</name>
        <dbReference type="ChEBI" id="CHEBI:18420"/>
        <label>1</label>
    </ligand>
</feature>
<dbReference type="EMBL" id="CP035495">
    <property type="protein sequence ID" value="QAY62809.1"/>
    <property type="molecule type" value="Genomic_DNA"/>
</dbReference>
<feature type="binding site" evidence="1">
    <location>
        <position position="54"/>
    </location>
    <ligand>
        <name>Mg(2+)</name>
        <dbReference type="ChEBI" id="CHEBI:18420"/>
        <label>1</label>
    </ligand>
</feature>
<gene>
    <name evidence="2" type="ORF">ET495_05555</name>
</gene>
<dbReference type="PANTHER" id="PTHR16222:SF12">
    <property type="entry name" value="ADP-RIBOSYLGLYCOHYDROLASE-RELATED"/>
    <property type="match status" value="1"/>
</dbReference>
<accession>A0A4P6ENC5</accession>
<dbReference type="SUPFAM" id="SSF101478">
    <property type="entry name" value="ADP-ribosylglycohydrolase"/>
    <property type="match status" value="1"/>
</dbReference>
<dbReference type="GO" id="GO:0046872">
    <property type="term" value="F:metal ion binding"/>
    <property type="evidence" value="ECO:0007669"/>
    <property type="project" value="UniProtKB-KW"/>
</dbReference>
<evidence type="ECO:0000256" key="1">
    <source>
        <dbReference type="PIRSR" id="PIRSR605502-1"/>
    </source>
</evidence>
<feature type="binding site" evidence="1">
    <location>
        <position position="53"/>
    </location>
    <ligand>
        <name>Mg(2+)</name>
        <dbReference type="ChEBI" id="CHEBI:18420"/>
        <label>1</label>
    </ligand>
</feature>
<protein>
    <submittedName>
        <fullName evidence="2">Crystallin J1</fullName>
    </submittedName>
</protein>
<organism evidence="2 3">
    <name type="scientific">Xylanimonas allomyrinae</name>
    <dbReference type="NCBI Taxonomy" id="2509459"/>
    <lineage>
        <taxon>Bacteria</taxon>
        <taxon>Bacillati</taxon>
        <taxon>Actinomycetota</taxon>
        <taxon>Actinomycetes</taxon>
        <taxon>Micrococcales</taxon>
        <taxon>Promicromonosporaceae</taxon>
        <taxon>Xylanimonas</taxon>
    </lineage>
</organism>
<dbReference type="AlphaFoldDB" id="A0A4P6ENC5"/>
<dbReference type="Pfam" id="PF03747">
    <property type="entry name" value="ADP_ribosyl_GH"/>
    <property type="match status" value="1"/>
</dbReference>
<dbReference type="InterPro" id="IPR050792">
    <property type="entry name" value="ADP-ribosylglycohydrolase"/>
</dbReference>
<keyword evidence="1" id="KW-0479">Metal-binding</keyword>
<feature type="binding site" evidence="1">
    <location>
        <position position="268"/>
    </location>
    <ligand>
        <name>Mg(2+)</name>
        <dbReference type="ChEBI" id="CHEBI:18420"/>
        <label>1</label>
    </ligand>
</feature>
<keyword evidence="3" id="KW-1185">Reference proteome</keyword>
<reference evidence="2 3" key="1">
    <citation type="submission" date="2019-01" db="EMBL/GenBank/DDBJ databases">
        <title>Genome sequencing of strain 2JSPR-7.</title>
        <authorList>
            <person name="Heo J."/>
            <person name="Kim S.-J."/>
            <person name="Kim J.-S."/>
            <person name="Hong S.-B."/>
            <person name="Kwon S.-W."/>
        </authorList>
    </citation>
    <scope>NUCLEOTIDE SEQUENCE [LARGE SCALE GENOMIC DNA]</scope>
    <source>
        <strain evidence="2 3">2JSPR-7</strain>
    </source>
</reference>
<name>A0A4P6ENC5_9MICO</name>
<dbReference type="Gene3D" id="1.10.4080.10">
    <property type="entry name" value="ADP-ribosylation/Crystallin J1"/>
    <property type="match status" value="1"/>
</dbReference>
<dbReference type="RefSeq" id="WP_129203302.1">
    <property type="nucleotide sequence ID" value="NZ_CP035495.1"/>
</dbReference>
<keyword evidence="1" id="KW-0460">Magnesium</keyword>
<comment type="cofactor">
    <cofactor evidence="1">
        <name>Mg(2+)</name>
        <dbReference type="ChEBI" id="CHEBI:18420"/>
    </cofactor>
    <text evidence="1">Binds 2 magnesium ions per subunit.</text>
</comment>
<evidence type="ECO:0000313" key="3">
    <source>
        <dbReference type="Proteomes" id="UP000291758"/>
    </source>
</evidence>
<proteinExistence type="predicted"/>
<dbReference type="OrthoDB" id="2822542at2"/>
<dbReference type="PANTHER" id="PTHR16222">
    <property type="entry name" value="ADP-RIBOSYLGLYCOHYDROLASE"/>
    <property type="match status" value="1"/>
</dbReference>
<dbReference type="InterPro" id="IPR036705">
    <property type="entry name" value="Ribosyl_crysJ1_sf"/>
</dbReference>
<feature type="binding site" evidence="1">
    <location>
        <position position="271"/>
    </location>
    <ligand>
        <name>Mg(2+)</name>
        <dbReference type="ChEBI" id="CHEBI:18420"/>
        <label>1</label>
    </ligand>
</feature>